<comment type="caution">
    <text evidence="1">The sequence shown here is derived from an EMBL/GenBank/DDBJ whole genome shotgun (WGS) entry which is preliminary data.</text>
</comment>
<accession>A0AAN7YZA8</accession>
<organism evidence="1 2">
    <name type="scientific">Xylaria bambusicola</name>
    <dbReference type="NCBI Taxonomy" id="326684"/>
    <lineage>
        <taxon>Eukaryota</taxon>
        <taxon>Fungi</taxon>
        <taxon>Dikarya</taxon>
        <taxon>Ascomycota</taxon>
        <taxon>Pezizomycotina</taxon>
        <taxon>Sordariomycetes</taxon>
        <taxon>Xylariomycetidae</taxon>
        <taxon>Xylariales</taxon>
        <taxon>Xylariaceae</taxon>
        <taxon>Xylaria</taxon>
    </lineage>
</organism>
<dbReference type="Proteomes" id="UP001305414">
    <property type="component" value="Unassembled WGS sequence"/>
</dbReference>
<dbReference type="AlphaFoldDB" id="A0AAN7YZA8"/>
<sequence length="80" mass="8945">MQHGIQVLPIQGTLRVPQEEWLRNVRPTKVQFLNNVHSGQHILIFRDASLPSYVADGSVTGTMNGAKLGGLLIYFTHYLT</sequence>
<evidence type="ECO:0000313" key="2">
    <source>
        <dbReference type="Proteomes" id="UP001305414"/>
    </source>
</evidence>
<proteinExistence type="predicted"/>
<protein>
    <submittedName>
        <fullName evidence="1">Uncharacterized protein</fullName>
    </submittedName>
</protein>
<name>A0AAN7YZA8_9PEZI</name>
<keyword evidence="2" id="KW-1185">Reference proteome</keyword>
<dbReference type="EMBL" id="JAWHQM010000001">
    <property type="protein sequence ID" value="KAK5624392.1"/>
    <property type="molecule type" value="Genomic_DNA"/>
</dbReference>
<reference evidence="1 2" key="1">
    <citation type="submission" date="2023-10" db="EMBL/GenBank/DDBJ databases">
        <title>Draft genome sequence of Xylaria bambusicola isolate GMP-LS, the root and basal stem rot pathogen of sugarcane in Indonesia.</title>
        <authorList>
            <person name="Selvaraj P."/>
            <person name="Muralishankar V."/>
            <person name="Muruganantham S."/>
            <person name="Sp S."/>
            <person name="Haryani S."/>
            <person name="Lau K.J.X."/>
            <person name="Naqvi N.I."/>
        </authorList>
    </citation>
    <scope>NUCLEOTIDE SEQUENCE [LARGE SCALE GENOMIC DNA]</scope>
    <source>
        <strain evidence="1">GMP-LS</strain>
    </source>
</reference>
<gene>
    <name evidence="1" type="ORF">RRF57_000108</name>
</gene>
<evidence type="ECO:0000313" key="1">
    <source>
        <dbReference type="EMBL" id="KAK5624392.1"/>
    </source>
</evidence>